<name>A0ABS8KCW3_9BURK</name>
<keyword evidence="2" id="KW-1185">Reference proteome</keyword>
<gene>
    <name evidence="1" type="ORF">LJ655_11865</name>
</gene>
<evidence type="ECO:0000313" key="1">
    <source>
        <dbReference type="EMBL" id="MCC8402577.1"/>
    </source>
</evidence>
<dbReference type="Pfam" id="PF11397">
    <property type="entry name" value="GlcNAc"/>
    <property type="match status" value="1"/>
</dbReference>
<proteinExistence type="predicted"/>
<organism evidence="1 2">
    <name type="scientific">Paraburkholderia translucens</name>
    <dbReference type="NCBI Taxonomy" id="2886945"/>
    <lineage>
        <taxon>Bacteria</taxon>
        <taxon>Pseudomonadati</taxon>
        <taxon>Pseudomonadota</taxon>
        <taxon>Betaproteobacteria</taxon>
        <taxon>Burkholderiales</taxon>
        <taxon>Burkholderiaceae</taxon>
        <taxon>Paraburkholderia</taxon>
    </lineage>
</organism>
<evidence type="ECO:0008006" key="3">
    <source>
        <dbReference type="Google" id="ProtNLM"/>
    </source>
</evidence>
<protein>
    <recommendedName>
        <fullName evidence="3">Glycosyltransferase (GlcNAc)</fullName>
    </recommendedName>
</protein>
<comment type="caution">
    <text evidence="1">The sequence shown here is derived from an EMBL/GenBank/DDBJ whole genome shotgun (WGS) entry which is preliminary data.</text>
</comment>
<accession>A0ABS8KCW3</accession>
<dbReference type="SUPFAM" id="SSF53448">
    <property type="entry name" value="Nucleotide-diphospho-sugar transferases"/>
    <property type="match status" value="1"/>
</dbReference>
<dbReference type="Proteomes" id="UP001430614">
    <property type="component" value="Unassembled WGS sequence"/>
</dbReference>
<dbReference type="InterPro" id="IPR029044">
    <property type="entry name" value="Nucleotide-diphossugar_trans"/>
</dbReference>
<dbReference type="RefSeq" id="WP_230561429.1">
    <property type="nucleotide sequence ID" value="NZ_JAJITC010000005.1"/>
</dbReference>
<sequence length="467" mass="54224">MTHFPVKPPNSIFVQIASYRDPQLIPTLLDFIHKARRPDLLRIVACWQHAPDETVGQFWQQGFGKWRTEQTDNWAVQHLSYRDAKIELIDVPHMMSQGACWARNLLQQRYGGERYTLQLDSHHRFVSEWDTLVIDMLESLRDQSPKPVLTTYLPMYDPENHDSLKSDEPRILAYSSFNRDGVVVFRSKRLADWRTRSQPVRTRFFSAHFAFADGHFAEAVQHDPHYFFLGEEISIAVRAFTHGYDLYCPHRLIAWHEYKRSYRVKIWNDHTQEAKDRGDIEEPWNERNQRSFQRNRALLGVDGEPWPQEDFGKYGLGAERTLADYEAYAGISFALRGIQKSVLNDDAPVPGVQPVSEAAWKASLLRANDVRVCVHRHSFDKHALMHGIEHPLPVAASAVATIYDQGDTELRREIVDAGRLCRHRNNDWLDFHATFESELERIPAYCVVELLDNDGNVLSRVRRAIDP</sequence>
<reference evidence="1 2" key="1">
    <citation type="submission" date="2021-11" db="EMBL/GenBank/DDBJ databases">
        <authorList>
            <person name="Oh E.-T."/>
            <person name="Kim S.-B."/>
        </authorList>
    </citation>
    <scope>NUCLEOTIDE SEQUENCE [LARGE SCALE GENOMIC DNA]</scope>
    <source>
        <strain evidence="1 2">MMS20-SJTN17</strain>
    </source>
</reference>
<dbReference type="EMBL" id="JAJITC010000005">
    <property type="protein sequence ID" value="MCC8402577.1"/>
    <property type="molecule type" value="Genomic_DNA"/>
</dbReference>
<dbReference type="PANTHER" id="PTHR34496:SF10">
    <property type="entry name" value="GLCNAC TRANSFERASE"/>
    <property type="match status" value="1"/>
</dbReference>
<evidence type="ECO:0000313" key="2">
    <source>
        <dbReference type="Proteomes" id="UP001430614"/>
    </source>
</evidence>
<dbReference type="PANTHER" id="PTHR34496">
    <property type="entry name" value="GLCNAC TRANSFERASE-RELATED"/>
    <property type="match status" value="1"/>
</dbReference>
<dbReference type="InterPro" id="IPR021067">
    <property type="entry name" value="Glycosyltransferase"/>
</dbReference>